<organism evidence="1">
    <name type="scientific">Eutreptiella gymnastica</name>
    <dbReference type="NCBI Taxonomy" id="73025"/>
    <lineage>
        <taxon>Eukaryota</taxon>
        <taxon>Discoba</taxon>
        <taxon>Euglenozoa</taxon>
        <taxon>Euglenida</taxon>
        <taxon>Spirocuta</taxon>
        <taxon>Euglenophyceae</taxon>
        <taxon>Eutreptiales</taxon>
        <taxon>Eutreptiaceae</taxon>
        <taxon>Eutreptiella</taxon>
    </lineage>
</organism>
<dbReference type="AlphaFoldDB" id="A0A7S4FDP8"/>
<dbReference type="EMBL" id="HBJA01002384">
    <property type="protein sequence ID" value="CAE0789620.1"/>
    <property type="molecule type" value="Transcribed_RNA"/>
</dbReference>
<accession>A0A7S4FDP8</accession>
<evidence type="ECO:0000313" key="1">
    <source>
        <dbReference type="EMBL" id="CAE0789620.1"/>
    </source>
</evidence>
<gene>
    <name evidence="1" type="ORF">EGYM00163_LOCUS733</name>
</gene>
<protein>
    <submittedName>
        <fullName evidence="1">Uncharacterized protein</fullName>
    </submittedName>
</protein>
<sequence>MLKHQVLLKRGTPAIYKRKISPVIVKGSLSRDRLERNLFQYMGCKPWFLPGHTDEWNGAKVTATLNVKPTPMKFNGTLLDRRSAGKSSRLNATIKVYEPDETGTDNPRIYTFPMDNPYLDVTIEKVPDQMNHWKQTMREWVRVRTTKP</sequence>
<name>A0A7S4FDP8_9EUGL</name>
<reference evidence="1" key="1">
    <citation type="submission" date="2021-01" db="EMBL/GenBank/DDBJ databases">
        <authorList>
            <person name="Corre E."/>
            <person name="Pelletier E."/>
            <person name="Niang G."/>
            <person name="Scheremetjew M."/>
            <person name="Finn R."/>
            <person name="Kale V."/>
            <person name="Holt S."/>
            <person name="Cochrane G."/>
            <person name="Meng A."/>
            <person name="Brown T."/>
            <person name="Cohen L."/>
        </authorList>
    </citation>
    <scope>NUCLEOTIDE SEQUENCE</scope>
    <source>
        <strain evidence="1">CCMP1594</strain>
    </source>
</reference>
<proteinExistence type="predicted"/>